<evidence type="ECO:0000256" key="4">
    <source>
        <dbReference type="ARBA" id="ARBA00023163"/>
    </source>
</evidence>
<dbReference type="SUPFAM" id="SSF47113">
    <property type="entry name" value="Histone-fold"/>
    <property type="match status" value="1"/>
</dbReference>
<dbReference type="Pfam" id="PF02291">
    <property type="entry name" value="TFIID-31kDa"/>
    <property type="match status" value="1"/>
</dbReference>
<dbReference type="InterPro" id="IPR051431">
    <property type="entry name" value="TFIID_subunit_9"/>
</dbReference>
<keyword evidence="8" id="KW-1185">Reference proteome</keyword>
<feature type="compositionally biased region" description="Polar residues" evidence="6">
    <location>
        <begin position="148"/>
        <end position="163"/>
    </location>
</feature>
<comment type="subcellular location">
    <subcellularLocation>
        <location evidence="1">Nucleus</location>
    </subcellularLocation>
</comment>
<dbReference type="PANTHER" id="PTHR48068:SF4">
    <property type="entry name" value="TATA-BOX BINDING PROTEIN ASSOCIATED FACTOR 9"/>
    <property type="match status" value="1"/>
</dbReference>
<keyword evidence="3" id="KW-0805">Transcription regulation</keyword>
<evidence type="ECO:0000313" key="8">
    <source>
        <dbReference type="Proteomes" id="UP001307889"/>
    </source>
</evidence>
<dbReference type="InterPro" id="IPR009072">
    <property type="entry name" value="Histone-fold"/>
</dbReference>
<gene>
    <name evidence="7" type="ORF">NTJ_08371</name>
</gene>
<dbReference type="EMBL" id="AP028914">
    <property type="protein sequence ID" value="BES95560.1"/>
    <property type="molecule type" value="Genomic_DNA"/>
</dbReference>
<protein>
    <submittedName>
        <fullName evidence="7">Transcription initiation factor TFIID</fullName>
    </submittedName>
</protein>
<feature type="compositionally biased region" description="Basic and acidic residues" evidence="6">
    <location>
        <begin position="130"/>
        <end position="142"/>
    </location>
</feature>
<comment type="similarity">
    <text evidence="2">Belongs to the TAF9 family.</text>
</comment>
<dbReference type="Proteomes" id="UP001307889">
    <property type="component" value="Chromosome 6"/>
</dbReference>
<name>A0ABN7ATM8_9HEMI</name>
<sequence length="246" mass="27145">MAAPNKQFPKDGQVIISIMKDFGITNYEPRVVNMLMEFGIRYVTCILDDARAYANHSSNRKLIDSEDVKLAVMMQLEKIFTTPPPRDLLLEVARTKNSVPLPLVKPHCGIRLPPDRYCFSSCNYKLKTNPKAEKPPQFEKKNKLGPSSAATLSGPSKINKPANSTFNVVKRPANISTVARTQPAPNVTKPVLKVVESYGGEWTVSGQSAAAKAMVKVAGQPQVEVKIEPQDSPMESSSLKRKLDDH</sequence>
<accession>A0ABN7ATM8</accession>
<dbReference type="CDD" id="cd07979">
    <property type="entry name" value="HFD_TAF9"/>
    <property type="match status" value="1"/>
</dbReference>
<proteinExistence type="inferred from homology"/>
<evidence type="ECO:0000256" key="3">
    <source>
        <dbReference type="ARBA" id="ARBA00023015"/>
    </source>
</evidence>
<evidence type="ECO:0000313" key="7">
    <source>
        <dbReference type="EMBL" id="BES95560.1"/>
    </source>
</evidence>
<organism evidence="7 8">
    <name type="scientific">Nesidiocoris tenuis</name>
    <dbReference type="NCBI Taxonomy" id="355587"/>
    <lineage>
        <taxon>Eukaryota</taxon>
        <taxon>Metazoa</taxon>
        <taxon>Ecdysozoa</taxon>
        <taxon>Arthropoda</taxon>
        <taxon>Hexapoda</taxon>
        <taxon>Insecta</taxon>
        <taxon>Pterygota</taxon>
        <taxon>Neoptera</taxon>
        <taxon>Paraneoptera</taxon>
        <taxon>Hemiptera</taxon>
        <taxon>Heteroptera</taxon>
        <taxon>Panheteroptera</taxon>
        <taxon>Cimicomorpha</taxon>
        <taxon>Miridae</taxon>
        <taxon>Dicyphina</taxon>
        <taxon>Nesidiocoris</taxon>
    </lineage>
</organism>
<keyword evidence="5" id="KW-0539">Nucleus</keyword>
<reference evidence="7 8" key="1">
    <citation type="submission" date="2023-09" db="EMBL/GenBank/DDBJ databases">
        <title>Nesidiocoris tenuis whole genome shotgun sequence.</title>
        <authorList>
            <person name="Shibata T."/>
            <person name="Shimoda M."/>
            <person name="Kobayashi T."/>
            <person name="Uehara T."/>
        </authorList>
    </citation>
    <scope>NUCLEOTIDE SEQUENCE [LARGE SCALE GENOMIC DNA]</scope>
    <source>
        <strain evidence="7 8">Japan</strain>
    </source>
</reference>
<evidence type="ECO:0000256" key="6">
    <source>
        <dbReference type="SAM" id="MobiDB-lite"/>
    </source>
</evidence>
<keyword evidence="4" id="KW-0804">Transcription</keyword>
<dbReference type="InterPro" id="IPR003162">
    <property type="entry name" value="TFIID-31"/>
</dbReference>
<evidence type="ECO:0000256" key="2">
    <source>
        <dbReference type="ARBA" id="ARBA00007646"/>
    </source>
</evidence>
<feature type="region of interest" description="Disordered" evidence="6">
    <location>
        <begin position="225"/>
        <end position="246"/>
    </location>
</feature>
<dbReference type="PANTHER" id="PTHR48068">
    <property type="entry name" value="TAF9 RNA POLYMERASE II, TATA BOX-BINDING PROTEIN (TBP)-ASSOCIATED FACTOR"/>
    <property type="match status" value="1"/>
</dbReference>
<feature type="region of interest" description="Disordered" evidence="6">
    <location>
        <begin position="130"/>
        <end position="163"/>
    </location>
</feature>
<evidence type="ECO:0000256" key="1">
    <source>
        <dbReference type="ARBA" id="ARBA00004123"/>
    </source>
</evidence>
<dbReference type="Gene3D" id="1.10.20.10">
    <property type="entry name" value="Histone, subunit A"/>
    <property type="match status" value="1"/>
</dbReference>
<evidence type="ECO:0000256" key="5">
    <source>
        <dbReference type="ARBA" id="ARBA00023242"/>
    </source>
</evidence>